<reference evidence="2 3" key="1">
    <citation type="submission" date="2023-09" db="EMBL/GenBank/DDBJ databases">
        <title>Analysis of phage genome (vB_Yru_GN1) of the bacterium (Yersinia ruckeri).</title>
        <authorList>
            <person name="Ganjoor M.S."/>
            <person name="Bouzari M."/>
            <person name="Soleimani-Delfan A."/>
        </authorList>
    </citation>
    <scope>NUCLEOTIDE SEQUENCE [LARGE SCALE GENOMIC DNA]</scope>
    <source>
        <strain evidence="3">vB_Yru_GN1</strain>
    </source>
</reference>
<evidence type="ECO:0000256" key="1">
    <source>
        <dbReference type="SAM" id="MobiDB-lite"/>
    </source>
</evidence>
<proteinExistence type="predicted"/>
<keyword evidence="3" id="KW-1185">Reference proteome</keyword>
<dbReference type="EMBL" id="LC779065">
    <property type="protein sequence ID" value="BES79832.1"/>
    <property type="molecule type" value="Genomic_DNA"/>
</dbReference>
<accession>A0AA86IWU5</accession>
<sequence>MSRNDETENKLASMNGCPVCSIPSNDCLFCNPTPSNPYYVGDDSIEDDPGDCDGPDYGL</sequence>
<protein>
    <submittedName>
        <fullName evidence="2">Uncharacterized protein</fullName>
    </submittedName>
</protein>
<dbReference type="Proteomes" id="UP001304813">
    <property type="component" value="Segment"/>
</dbReference>
<evidence type="ECO:0000313" key="2">
    <source>
        <dbReference type="EMBL" id="BES79832.1"/>
    </source>
</evidence>
<evidence type="ECO:0000313" key="3">
    <source>
        <dbReference type="Proteomes" id="UP001304813"/>
    </source>
</evidence>
<feature type="region of interest" description="Disordered" evidence="1">
    <location>
        <begin position="40"/>
        <end position="59"/>
    </location>
</feature>
<name>A0AA86IWU5_9CAUD</name>
<feature type="compositionally biased region" description="Acidic residues" evidence="1">
    <location>
        <begin position="43"/>
        <end position="59"/>
    </location>
</feature>
<organism evidence="2 3">
    <name type="scientific">Yersinia phage vB_Yru_GN1</name>
    <dbReference type="NCBI Taxonomy" id="3074381"/>
    <lineage>
        <taxon>Viruses</taxon>
        <taxon>Duplodnaviria</taxon>
        <taxon>Heunggongvirae</taxon>
        <taxon>Uroviricota</taxon>
        <taxon>Caudoviricetes</taxon>
        <taxon>Caudoviricetes incertae sedis</taxon>
        <taxon>Sepahanvirus</taxon>
        <taxon>Sepahanvirus vB-Yru-GN1</taxon>
    </lineage>
</organism>